<evidence type="ECO:0000313" key="10">
    <source>
        <dbReference type="Proteomes" id="UP000285232"/>
    </source>
</evidence>
<keyword evidence="5 6" id="KW-0408">Iron</keyword>
<evidence type="ECO:0000256" key="2">
    <source>
        <dbReference type="ARBA" id="ARBA00022617"/>
    </source>
</evidence>
<dbReference type="AlphaFoldDB" id="A0A419RX70"/>
<comment type="caution">
    <text evidence="9">The sequence shown here is derived from an EMBL/GenBank/DDBJ whole genome shotgun (WGS) entry which is preliminary data.</text>
</comment>
<evidence type="ECO:0000256" key="7">
    <source>
        <dbReference type="SAM" id="MobiDB-lite"/>
    </source>
</evidence>
<evidence type="ECO:0000313" key="9">
    <source>
        <dbReference type="EMBL" id="RJY10396.1"/>
    </source>
</evidence>
<dbReference type="EMBL" id="RAHX01000001">
    <property type="protein sequence ID" value="RJY10396.1"/>
    <property type="molecule type" value="Genomic_DNA"/>
</dbReference>
<evidence type="ECO:0000256" key="5">
    <source>
        <dbReference type="ARBA" id="ARBA00023004"/>
    </source>
</evidence>
<organism evidence="9 10">
    <name type="scientific">Aurantiacibacter aquimixticola</name>
    <dbReference type="NCBI Taxonomy" id="1958945"/>
    <lineage>
        <taxon>Bacteria</taxon>
        <taxon>Pseudomonadati</taxon>
        <taxon>Pseudomonadota</taxon>
        <taxon>Alphaproteobacteria</taxon>
        <taxon>Sphingomonadales</taxon>
        <taxon>Erythrobacteraceae</taxon>
        <taxon>Aurantiacibacter</taxon>
    </lineage>
</organism>
<name>A0A419RX70_9SPHN</name>
<keyword evidence="2 6" id="KW-0349">Heme</keyword>
<keyword evidence="1" id="KW-0813">Transport</keyword>
<dbReference type="PANTHER" id="PTHR11961">
    <property type="entry name" value="CYTOCHROME C"/>
    <property type="match status" value="1"/>
</dbReference>
<dbReference type="PRINTS" id="PR00604">
    <property type="entry name" value="CYTCHRMECIAB"/>
</dbReference>
<dbReference type="InterPro" id="IPR036909">
    <property type="entry name" value="Cyt_c-like_dom_sf"/>
</dbReference>
<dbReference type="PROSITE" id="PS51007">
    <property type="entry name" value="CYTC"/>
    <property type="match status" value="1"/>
</dbReference>
<feature type="region of interest" description="Disordered" evidence="7">
    <location>
        <begin position="22"/>
        <end position="42"/>
    </location>
</feature>
<feature type="domain" description="Cytochrome c" evidence="8">
    <location>
        <begin position="56"/>
        <end position="154"/>
    </location>
</feature>
<dbReference type="InterPro" id="IPR009056">
    <property type="entry name" value="Cyt_c-like_dom"/>
</dbReference>
<keyword evidence="10" id="KW-1185">Reference proteome</keyword>
<accession>A0A419RX70</accession>
<dbReference type="Proteomes" id="UP000285232">
    <property type="component" value="Unassembled WGS sequence"/>
</dbReference>
<keyword evidence="3 6" id="KW-0479">Metal-binding</keyword>
<protein>
    <submittedName>
        <fullName evidence="9">Cytochrome c family protein</fullName>
    </submittedName>
</protein>
<dbReference type="Gene3D" id="1.10.760.10">
    <property type="entry name" value="Cytochrome c-like domain"/>
    <property type="match status" value="1"/>
</dbReference>
<reference evidence="9 10" key="1">
    <citation type="journal article" date="2017" name="Int. J. Syst. Evol. Microbiol.">
        <title>Erythrobacter aquimixticola sp. nov., isolated from the junction between the ocean and a freshwater spring.</title>
        <authorList>
            <person name="Park S."/>
            <person name="Jung Y.T."/>
            <person name="Choi S.J."/>
            <person name="Yoon J.H."/>
        </authorList>
    </citation>
    <scope>NUCLEOTIDE SEQUENCE [LARGE SCALE GENOMIC DNA]</scope>
    <source>
        <strain evidence="9 10">JSSK-14</strain>
    </source>
</reference>
<evidence type="ECO:0000259" key="8">
    <source>
        <dbReference type="PROSITE" id="PS51007"/>
    </source>
</evidence>
<sequence length="154" mass="16295">MRLWLSSLIPITALLAGCEAEEQTAGGEERATAEVGAPAPDNTRTLDGTTFAQFTPDAAHGEQLYRQCQSCHALEPGVNRSGPTLAGIVGASAGAVDGYNYTPANANAGIVWSREKLFQYLEDPDRIIPGTKMAYPGMPAGQDRADLIAFLAEQ</sequence>
<dbReference type="Pfam" id="PF00034">
    <property type="entry name" value="Cytochrom_C"/>
    <property type="match status" value="1"/>
</dbReference>
<evidence type="ECO:0000256" key="1">
    <source>
        <dbReference type="ARBA" id="ARBA00022448"/>
    </source>
</evidence>
<gene>
    <name evidence="9" type="ORF">D6201_12490</name>
</gene>
<keyword evidence="4" id="KW-0249">Electron transport</keyword>
<dbReference type="PROSITE" id="PS51257">
    <property type="entry name" value="PROKAR_LIPOPROTEIN"/>
    <property type="match status" value="1"/>
</dbReference>
<dbReference type="GO" id="GO:0009055">
    <property type="term" value="F:electron transfer activity"/>
    <property type="evidence" value="ECO:0007669"/>
    <property type="project" value="InterPro"/>
</dbReference>
<dbReference type="GO" id="GO:0046872">
    <property type="term" value="F:metal ion binding"/>
    <property type="evidence" value="ECO:0007669"/>
    <property type="project" value="UniProtKB-KW"/>
</dbReference>
<proteinExistence type="predicted"/>
<evidence type="ECO:0000256" key="4">
    <source>
        <dbReference type="ARBA" id="ARBA00022982"/>
    </source>
</evidence>
<dbReference type="GO" id="GO:0020037">
    <property type="term" value="F:heme binding"/>
    <property type="evidence" value="ECO:0007669"/>
    <property type="project" value="InterPro"/>
</dbReference>
<evidence type="ECO:0000256" key="3">
    <source>
        <dbReference type="ARBA" id="ARBA00022723"/>
    </source>
</evidence>
<dbReference type="OrthoDB" id="9805828at2"/>
<dbReference type="SUPFAM" id="SSF46626">
    <property type="entry name" value="Cytochrome c"/>
    <property type="match status" value="1"/>
</dbReference>
<evidence type="ECO:0000256" key="6">
    <source>
        <dbReference type="PROSITE-ProRule" id="PRU00433"/>
    </source>
</evidence>
<dbReference type="RefSeq" id="WP_120049406.1">
    <property type="nucleotide sequence ID" value="NZ_RAHX01000001.1"/>
</dbReference>
<dbReference type="InterPro" id="IPR002327">
    <property type="entry name" value="Cyt_c_1A/1B"/>
</dbReference>